<dbReference type="InterPro" id="IPR002843">
    <property type="entry name" value="ATPase_V0-cplx_csu/dsu"/>
</dbReference>
<accession>D2EEE9</accession>
<sequence>MDSTYAGAYGHVKALYLNLLRKDEIDRIKETKKDEFLSVLSNTSYKNEIDQFYNRFKEPDIIDIIINTHFLNNCISAMQVLPSIGKTLIRSYLSKIDIQNIKLILAAKLIGKNVEITENLLTVGRSFPLGFSSSLISKEEYRNIIEQKDIVEVINYLTRYNYGRVLLPFSVSAELSRDVSGMSLALDVEYYTDLLRNFKFYNGNEGPVLRFIQSLIDLRNIMTVIKEIELKKPAKELLIKGGSINIDRLNEMTKMSIVDFIKDLPYDLNEALELYREDGLIANFEVELKRIIHDKYLQIFRANALSVASTLSFIISAEIERDIIRLSWFKKYYNIEKKVVDIGYGI</sequence>
<evidence type="ECO:0000313" key="4">
    <source>
        <dbReference type="EMBL" id="EEZ93167.1"/>
    </source>
</evidence>
<evidence type="ECO:0000256" key="2">
    <source>
        <dbReference type="ARBA" id="ARBA00022448"/>
    </source>
</evidence>
<name>D2EEE9_PARA4</name>
<dbReference type="GO" id="GO:0046961">
    <property type="term" value="F:proton-transporting ATPase activity, rotational mechanism"/>
    <property type="evidence" value="ECO:0007669"/>
    <property type="project" value="InterPro"/>
</dbReference>
<gene>
    <name evidence="4" type="ORF">BJBARM4_0088</name>
</gene>
<dbReference type="InterPro" id="IPR036079">
    <property type="entry name" value="ATPase_csu/dsu_sf"/>
</dbReference>
<organism evidence="4 5">
    <name type="scientific">Candidatus Parvarchaeum acidiphilum ARMAN-4</name>
    <dbReference type="NCBI Taxonomy" id="662760"/>
    <lineage>
        <taxon>Archaea</taxon>
        <taxon>Candidatus Parvarchaeota</taxon>
        <taxon>Candidatus Parvarchaeum</taxon>
    </lineage>
</organism>
<protein>
    <submittedName>
        <fullName evidence="4">H(+)-transporting two-sector ATPase</fullName>
    </submittedName>
</protein>
<evidence type="ECO:0000256" key="1">
    <source>
        <dbReference type="ARBA" id="ARBA00006709"/>
    </source>
</evidence>
<keyword evidence="2" id="KW-0813">Transport</keyword>
<dbReference type="InterPro" id="IPR050873">
    <property type="entry name" value="V-ATPase_V0D/AC39_subunit"/>
</dbReference>
<evidence type="ECO:0000313" key="5">
    <source>
        <dbReference type="Proteomes" id="UP000009375"/>
    </source>
</evidence>
<keyword evidence="3" id="KW-0406">Ion transport</keyword>
<dbReference type="AlphaFoldDB" id="D2EEE9"/>
<dbReference type="SUPFAM" id="SSF103486">
    <property type="entry name" value="V-type ATP synthase subunit C"/>
    <property type="match status" value="1"/>
</dbReference>
<dbReference type="InterPro" id="IPR044911">
    <property type="entry name" value="V-type_ATPase_csu/dsu_dom_3"/>
</dbReference>
<dbReference type="EMBL" id="GG730040">
    <property type="protein sequence ID" value="EEZ93167.1"/>
    <property type="molecule type" value="Genomic_DNA"/>
</dbReference>
<dbReference type="InterPro" id="IPR035067">
    <property type="entry name" value="V-type_ATPase_csu/dsu"/>
</dbReference>
<dbReference type="Proteomes" id="UP000009375">
    <property type="component" value="Unassembled WGS sequence"/>
</dbReference>
<reference evidence="4 5" key="1">
    <citation type="journal article" date="2010" name="Proc. Natl. Acad. Sci. U.S.A.">
        <title>Enigmatic, ultrasmall, uncultivated Archaea.</title>
        <authorList>
            <person name="Baker B.J."/>
            <person name="Comolli L.R."/>
            <person name="Dick G.J."/>
            <person name="Hauser L.J."/>
            <person name="Hyatt D."/>
            <person name="Dill B.D."/>
            <person name="Land M.L."/>
            <person name="Verberkmoes N.C."/>
            <person name="Hettich R.L."/>
            <person name="Banfield J.F."/>
        </authorList>
    </citation>
    <scope>NUCLEOTIDE SEQUENCE [LARGE SCALE GENOMIC DNA]</scope>
</reference>
<comment type="similarity">
    <text evidence="1">Belongs to the V-ATPase V0D/AC39 subunit family.</text>
</comment>
<dbReference type="Gene3D" id="1.10.132.50">
    <property type="entry name" value="ATP synthase (C/AC39) subunit, domain 3"/>
    <property type="match status" value="1"/>
</dbReference>
<dbReference type="Pfam" id="PF01992">
    <property type="entry name" value="vATP-synt_AC39"/>
    <property type="match status" value="1"/>
</dbReference>
<dbReference type="PANTHER" id="PTHR38682">
    <property type="entry name" value="V-TYPE ATP SYNTHASE SUBUNIT C"/>
    <property type="match status" value="1"/>
</dbReference>
<dbReference type="Gene3D" id="1.20.1690.10">
    <property type="entry name" value="V-type ATP synthase subunit C domain"/>
    <property type="match status" value="2"/>
</dbReference>
<proteinExistence type="inferred from homology"/>
<evidence type="ECO:0000256" key="3">
    <source>
        <dbReference type="ARBA" id="ARBA00023065"/>
    </source>
</evidence>
<dbReference type="PANTHER" id="PTHR38682:SF1">
    <property type="entry name" value="V-TYPE ATP SYNTHASE SUBUNIT C"/>
    <property type="match status" value="1"/>
</dbReference>